<feature type="non-terminal residue" evidence="1">
    <location>
        <position position="1"/>
    </location>
</feature>
<gene>
    <name evidence="1" type="ORF">HKBW3S09_01014</name>
</gene>
<accession>A0A6V8NT90</accession>
<sequence>RQLTTSLIKLSYVLNSCS</sequence>
<dbReference type="Proteomes" id="UP000585609">
    <property type="component" value="Unassembled WGS sequence"/>
</dbReference>
<reference evidence="1 2" key="1">
    <citation type="journal article" date="2020" name="Front. Microbiol.">
        <title>Single-cell genomics of novel Actinobacteria with the Wood-Ljungdahl pathway discovered in a serpentinizing system.</title>
        <authorList>
            <person name="Merino N."/>
            <person name="Kawai M."/>
            <person name="Boyd E.S."/>
            <person name="Colman D.R."/>
            <person name="McGlynn S.E."/>
            <person name="Nealson K.H."/>
            <person name="Kurokawa K."/>
            <person name="Hongoh Y."/>
        </authorList>
    </citation>
    <scope>NUCLEOTIDE SEQUENCE [LARGE SCALE GENOMIC DNA]</scope>
    <source>
        <strain evidence="1 2">S09_30</strain>
    </source>
</reference>
<dbReference type="EMBL" id="BLRW01000133">
    <property type="protein sequence ID" value="GFP23549.1"/>
    <property type="molecule type" value="Genomic_DNA"/>
</dbReference>
<proteinExistence type="predicted"/>
<dbReference type="AlphaFoldDB" id="A0A6V8NT90"/>
<comment type="caution">
    <text evidence="1">The sequence shown here is derived from an EMBL/GenBank/DDBJ whole genome shotgun (WGS) entry which is preliminary data.</text>
</comment>
<evidence type="ECO:0000313" key="2">
    <source>
        <dbReference type="Proteomes" id="UP000585609"/>
    </source>
</evidence>
<evidence type="ECO:0000313" key="1">
    <source>
        <dbReference type="EMBL" id="GFP23549.1"/>
    </source>
</evidence>
<name>A0A6V8NT90_9ACTN</name>
<organism evidence="1 2">
    <name type="scientific">Candidatus Hakubella thermalkaliphila</name>
    <dbReference type="NCBI Taxonomy" id="2754717"/>
    <lineage>
        <taxon>Bacteria</taxon>
        <taxon>Bacillati</taxon>
        <taxon>Actinomycetota</taxon>
        <taxon>Actinomycetota incertae sedis</taxon>
        <taxon>Candidatus Hakubellales</taxon>
        <taxon>Candidatus Hakubellaceae</taxon>
        <taxon>Candidatus Hakubella</taxon>
    </lineage>
</organism>
<protein>
    <submittedName>
        <fullName evidence="1">Uncharacterized protein</fullName>
    </submittedName>
</protein>